<dbReference type="AlphaFoldDB" id="A0AAE1EHA4"/>
<feature type="compositionally biased region" description="Low complexity" evidence="1">
    <location>
        <begin position="7"/>
        <end position="18"/>
    </location>
</feature>
<comment type="caution">
    <text evidence="2">The sequence shown here is derived from an EMBL/GenBank/DDBJ whole genome shotgun (WGS) entry which is preliminary data.</text>
</comment>
<feature type="region of interest" description="Disordered" evidence="1">
    <location>
        <begin position="1"/>
        <end position="83"/>
    </location>
</feature>
<dbReference type="EMBL" id="JAWQEG010008185">
    <property type="protein sequence ID" value="KAK3850815.1"/>
    <property type="molecule type" value="Genomic_DNA"/>
</dbReference>
<proteinExistence type="predicted"/>
<keyword evidence="3" id="KW-1185">Reference proteome</keyword>
<organism evidence="2 3">
    <name type="scientific">Petrolisthes cinctipes</name>
    <name type="common">Flat porcelain crab</name>
    <dbReference type="NCBI Taxonomy" id="88211"/>
    <lineage>
        <taxon>Eukaryota</taxon>
        <taxon>Metazoa</taxon>
        <taxon>Ecdysozoa</taxon>
        <taxon>Arthropoda</taxon>
        <taxon>Crustacea</taxon>
        <taxon>Multicrustacea</taxon>
        <taxon>Malacostraca</taxon>
        <taxon>Eumalacostraca</taxon>
        <taxon>Eucarida</taxon>
        <taxon>Decapoda</taxon>
        <taxon>Pleocyemata</taxon>
        <taxon>Anomura</taxon>
        <taxon>Galatheoidea</taxon>
        <taxon>Porcellanidae</taxon>
        <taxon>Petrolisthes</taxon>
    </lineage>
</organism>
<feature type="compositionally biased region" description="Basic and acidic residues" evidence="1">
    <location>
        <begin position="55"/>
        <end position="76"/>
    </location>
</feature>
<gene>
    <name evidence="2" type="ORF">Pcinc_042502</name>
</gene>
<protein>
    <submittedName>
        <fullName evidence="2">Uncharacterized protein</fullName>
    </submittedName>
</protein>
<name>A0AAE1EHA4_PETCI</name>
<reference evidence="2" key="1">
    <citation type="submission" date="2023-10" db="EMBL/GenBank/DDBJ databases">
        <title>Genome assemblies of two species of porcelain crab, Petrolisthes cinctipes and Petrolisthes manimaculis (Anomura: Porcellanidae).</title>
        <authorList>
            <person name="Angst P."/>
        </authorList>
    </citation>
    <scope>NUCLEOTIDE SEQUENCE</scope>
    <source>
        <strain evidence="2">PB745_01</strain>
        <tissue evidence="2">Gill</tissue>
    </source>
</reference>
<sequence length="83" mass="8692">MVDGEGVNVPRVVPPSVSQREQGSRSRWSRDKEQGERRSGEGRIAGVWGGGCGGERGRKEVVGGGGDERLGGDEKLGVAGDDE</sequence>
<evidence type="ECO:0000256" key="1">
    <source>
        <dbReference type="SAM" id="MobiDB-lite"/>
    </source>
</evidence>
<accession>A0AAE1EHA4</accession>
<feature type="compositionally biased region" description="Basic and acidic residues" evidence="1">
    <location>
        <begin position="22"/>
        <end position="41"/>
    </location>
</feature>
<dbReference type="Proteomes" id="UP001286313">
    <property type="component" value="Unassembled WGS sequence"/>
</dbReference>
<evidence type="ECO:0000313" key="2">
    <source>
        <dbReference type="EMBL" id="KAK3850815.1"/>
    </source>
</evidence>
<evidence type="ECO:0000313" key="3">
    <source>
        <dbReference type="Proteomes" id="UP001286313"/>
    </source>
</evidence>